<accession>A0A6J4L961</accession>
<proteinExistence type="predicted"/>
<dbReference type="EMBL" id="CADCTX010000510">
    <property type="protein sequence ID" value="CAA9324573.1"/>
    <property type="molecule type" value="Genomic_DNA"/>
</dbReference>
<evidence type="ECO:0000313" key="2">
    <source>
        <dbReference type="EMBL" id="CAA9324573.1"/>
    </source>
</evidence>
<gene>
    <name evidence="2" type="ORF">AVDCRST_MAG40-1629</name>
</gene>
<dbReference type="AlphaFoldDB" id="A0A6J4L961"/>
<evidence type="ECO:0000256" key="1">
    <source>
        <dbReference type="SAM" id="MobiDB-lite"/>
    </source>
</evidence>
<feature type="non-terminal residue" evidence="2">
    <location>
        <position position="1"/>
    </location>
</feature>
<feature type="region of interest" description="Disordered" evidence="1">
    <location>
        <begin position="1"/>
        <end position="27"/>
    </location>
</feature>
<feature type="compositionally biased region" description="Basic residues" evidence="1">
    <location>
        <begin position="8"/>
        <end position="27"/>
    </location>
</feature>
<feature type="non-terminal residue" evidence="2">
    <location>
        <position position="27"/>
    </location>
</feature>
<reference evidence="2" key="1">
    <citation type="submission" date="2020-02" db="EMBL/GenBank/DDBJ databases">
        <authorList>
            <person name="Meier V. D."/>
        </authorList>
    </citation>
    <scope>NUCLEOTIDE SEQUENCE</scope>
    <source>
        <strain evidence="2">AVDCRST_MAG40</strain>
    </source>
</reference>
<protein>
    <submittedName>
        <fullName evidence="2">Uncharacterized protein</fullName>
    </submittedName>
</protein>
<name>A0A6J4L961_9BACT</name>
<organism evidence="2">
    <name type="scientific">uncultured Gemmatimonadaceae bacterium</name>
    <dbReference type="NCBI Taxonomy" id="246130"/>
    <lineage>
        <taxon>Bacteria</taxon>
        <taxon>Pseudomonadati</taxon>
        <taxon>Gemmatimonadota</taxon>
        <taxon>Gemmatimonadia</taxon>
        <taxon>Gemmatimonadales</taxon>
        <taxon>Gemmatimonadaceae</taxon>
        <taxon>environmental samples</taxon>
    </lineage>
</organism>
<sequence>ADHAGRHDRVHPRAPTAHRRARRADRG</sequence>